<reference evidence="1 2" key="1">
    <citation type="submission" date="2024-04" db="EMBL/GenBank/DDBJ databases">
        <title>WGS of bacteria from Torrens River.</title>
        <authorList>
            <person name="Wyrsch E.R."/>
            <person name="Drigo B."/>
        </authorList>
    </citation>
    <scope>NUCLEOTIDE SEQUENCE [LARGE SCALE GENOMIC DNA]</scope>
    <source>
        <strain evidence="1 2">TWI391</strain>
    </source>
</reference>
<dbReference type="Proteomes" id="UP001409291">
    <property type="component" value="Unassembled WGS sequence"/>
</dbReference>
<organism evidence="1 2">
    <name type="scientific">Sphingobacterium kitahiroshimense</name>
    <dbReference type="NCBI Taxonomy" id="470446"/>
    <lineage>
        <taxon>Bacteria</taxon>
        <taxon>Pseudomonadati</taxon>
        <taxon>Bacteroidota</taxon>
        <taxon>Sphingobacteriia</taxon>
        <taxon>Sphingobacteriales</taxon>
        <taxon>Sphingobacteriaceae</taxon>
        <taxon>Sphingobacterium</taxon>
    </lineage>
</organism>
<dbReference type="RefSeq" id="WP_346583363.1">
    <property type="nucleotide sequence ID" value="NZ_JBDJNQ010000018.1"/>
</dbReference>
<dbReference type="EMBL" id="JBDJNQ010000018">
    <property type="protein sequence ID" value="MEN5380494.1"/>
    <property type="molecule type" value="Genomic_DNA"/>
</dbReference>
<dbReference type="Pfam" id="PF14907">
    <property type="entry name" value="NTP_transf_5"/>
    <property type="match status" value="1"/>
</dbReference>
<evidence type="ECO:0000313" key="2">
    <source>
        <dbReference type="Proteomes" id="UP001409291"/>
    </source>
</evidence>
<protein>
    <submittedName>
        <fullName evidence="1">Nucleotidyltransferase family protein</fullName>
    </submittedName>
</protein>
<accession>A0ABV0C0Y5</accession>
<keyword evidence="2" id="KW-1185">Reference proteome</keyword>
<gene>
    <name evidence="1" type="ORF">ABE541_24755</name>
</gene>
<evidence type="ECO:0000313" key="1">
    <source>
        <dbReference type="EMBL" id="MEN5380494.1"/>
    </source>
</evidence>
<sequence>MDIRLRDVFFQLLRIGLWGKESLILTQPLSNEDWLQLRSYSIHHTVEGLIFDSFKYLEEDQLPPLDLRLKWTVRVDKIERHNIQMNKVIAAQYTTFTEMGLQPILQKGRGIAACYEVPLHRVSGDVDWYFEDSGYAEARKILKDKNIPFKDTAGFSLEYDWKEIHIEHHKNLFDIRSPFKKQFLRQLQEKHKNNQVELIINDVPVKLLAPELQLLQVNAHILKHLITFGIGLRQICDSARLYSSVADQIDAEALKNIYSKAGILEWAHLLHIVLEKHLGLPKERLPFPYPEEWNADWMMDEIWYSGNFGQFDKRFEGGKITVISVHPKGASRMWLNFKRYLRYAPQEVLFFPFVYSYSKFLGIDKD</sequence>
<proteinExistence type="predicted"/>
<dbReference type="InterPro" id="IPR039498">
    <property type="entry name" value="NTP_transf_5"/>
</dbReference>
<comment type="caution">
    <text evidence="1">The sequence shown here is derived from an EMBL/GenBank/DDBJ whole genome shotgun (WGS) entry which is preliminary data.</text>
</comment>
<name>A0ABV0C0Y5_9SPHI</name>